<evidence type="ECO:0000256" key="6">
    <source>
        <dbReference type="SAM" id="Phobius"/>
    </source>
</evidence>
<feature type="transmembrane region" description="Helical" evidence="6">
    <location>
        <begin position="115"/>
        <end position="139"/>
    </location>
</feature>
<evidence type="ECO:0000256" key="3">
    <source>
        <dbReference type="ARBA" id="ARBA00022692"/>
    </source>
</evidence>
<feature type="transmembrane region" description="Helical" evidence="6">
    <location>
        <begin position="384"/>
        <end position="404"/>
    </location>
</feature>
<keyword evidence="4 6" id="KW-1133">Transmembrane helix</keyword>
<feature type="transmembrane region" description="Helical" evidence="6">
    <location>
        <begin position="355"/>
        <end position="378"/>
    </location>
</feature>
<comment type="subcellular location">
    <subcellularLocation>
        <location evidence="1">Cell membrane</location>
        <topology evidence="1">Multi-pass membrane protein</topology>
    </subcellularLocation>
</comment>
<dbReference type="InterPro" id="IPR050833">
    <property type="entry name" value="Poly_Biosynth_Transport"/>
</dbReference>
<dbReference type="Pfam" id="PF01943">
    <property type="entry name" value="Polysacc_synt"/>
    <property type="match status" value="1"/>
</dbReference>
<dbReference type="PANTHER" id="PTHR30250:SF11">
    <property type="entry name" value="O-ANTIGEN TRANSPORTER-RELATED"/>
    <property type="match status" value="1"/>
</dbReference>
<evidence type="ECO:0000256" key="2">
    <source>
        <dbReference type="ARBA" id="ARBA00022475"/>
    </source>
</evidence>
<dbReference type="PANTHER" id="PTHR30250">
    <property type="entry name" value="PST FAMILY PREDICTED COLANIC ACID TRANSPORTER"/>
    <property type="match status" value="1"/>
</dbReference>
<evidence type="ECO:0000256" key="1">
    <source>
        <dbReference type="ARBA" id="ARBA00004651"/>
    </source>
</evidence>
<proteinExistence type="predicted"/>
<reference evidence="8" key="1">
    <citation type="journal article" date="2019" name="Int. J. Syst. Evol. Microbiol.">
        <title>The Global Catalogue of Microorganisms (GCM) 10K type strain sequencing project: providing services to taxonomists for standard genome sequencing and annotation.</title>
        <authorList>
            <consortium name="The Broad Institute Genomics Platform"/>
            <consortium name="The Broad Institute Genome Sequencing Center for Infectious Disease"/>
            <person name="Wu L."/>
            <person name="Ma J."/>
        </authorList>
    </citation>
    <scope>NUCLEOTIDE SEQUENCE [LARGE SCALE GENOMIC DNA]</scope>
    <source>
        <strain evidence="8">KACC 12507</strain>
    </source>
</reference>
<dbReference type="InterPro" id="IPR002797">
    <property type="entry name" value="Polysacc_synth"/>
</dbReference>
<feature type="transmembrane region" description="Helical" evidence="6">
    <location>
        <begin position="174"/>
        <end position="194"/>
    </location>
</feature>
<name>A0ABV9LZG8_9ALTE</name>
<evidence type="ECO:0000313" key="7">
    <source>
        <dbReference type="EMBL" id="MFC4701982.1"/>
    </source>
</evidence>
<feature type="transmembrane region" description="Helical" evidence="6">
    <location>
        <begin position="12"/>
        <end position="37"/>
    </location>
</feature>
<dbReference type="EMBL" id="JBHSGU010000029">
    <property type="protein sequence ID" value="MFC4701982.1"/>
    <property type="molecule type" value="Genomic_DNA"/>
</dbReference>
<feature type="transmembrane region" description="Helical" evidence="6">
    <location>
        <begin position="81"/>
        <end position="103"/>
    </location>
</feature>
<feature type="transmembrane region" description="Helical" evidence="6">
    <location>
        <begin position="249"/>
        <end position="271"/>
    </location>
</feature>
<keyword evidence="5 6" id="KW-0472">Membrane</keyword>
<dbReference type="Proteomes" id="UP001595897">
    <property type="component" value="Unassembled WGS sequence"/>
</dbReference>
<dbReference type="RefSeq" id="WP_382410962.1">
    <property type="nucleotide sequence ID" value="NZ_JBHSGU010000029.1"/>
</dbReference>
<protein>
    <submittedName>
        <fullName evidence="7">Oligosaccharide flippase family protein</fullName>
    </submittedName>
</protein>
<evidence type="ECO:0000256" key="4">
    <source>
        <dbReference type="ARBA" id="ARBA00022989"/>
    </source>
</evidence>
<feature type="transmembrane region" description="Helical" evidence="6">
    <location>
        <begin position="292"/>
        <end position="312"/>
    </location>
</feature>
<comment type="caution">
    <text evidence="7">The sequence shown here is derived from an EMBL/GenBank/DDBJ whole genome shotgun (WGS) entry which is preliminary data.</text>
</comment>
<keyword evidence="8" id="KW-1185">Reference proteome</keyword>
<keyword evidence="3 6" id="KW-0812">Transmembrane</keyword>
<sequence length="429" mass="46646">MSDAKRGLVRNIFSVFSTRIFVLSIGLISAVLIARGLGAEGRGIYAALLVYPALLVTLTEGGMRQAAIFYIGKKKASDAEIIGTLLSYTILAGSIGYLMVYWLQRTFGPDAFTNIMMLAAAAILPATLAVNAIKGVFLGKERIKQFNKAHWVQKILFVAAIALLYVSNTLTVSTVMFATVGAAIFNLVQALYFLKKHETLSFTFSAKTFFPMFRLGVVYALAFFFITANYRIDLLIMSWMAEPDEVGRYAIAVQLGELLWQLPGAVLLVIMSKTANSIDNSIVLTVAKTTRLTLLITAFSALPFAFACYFLIGPVFGEEFASSFFIILYLLPGLVLAAVFKTINSYFSGQGQPLVTVYLMGTIACLNIILNILLIPVYGGTGAAISTTISYAIAALGCCILMSYREGVSVRSLIIPYTSDFKIGNKKKS</sequence>
<feature type="transmembrane region" description="Helical" evidence="6">
    <location>
        <begin position="215"/>
        <end position="237"/>
    </location>
</feature>
<feature type="transmembrane region" description="Helical" evidence="6">
    <location>
        <begin position="43"/>
        <end position="61"/>
    </location>
</feature>
<organism evidence="7 8">
    <name type="scientific">Glaciecola siphonariae</name>
    <dbReference type="NCBI Taxonomy" id="521012"/>
    <lineage>
        <taxon>Bacteria</taxon>
        <taxon>Pseudomonadati</taxon>
        <taxon>Pseudomonadota</taxon>
        <taxon>Gammaproteobacteria</taxon>
        <taxon>Alteromonadales</taxon>
        <taxon>Alteromonadaceae</taxon>
        <taxon>Glaciecola</taxon>
    </lineage>
</organism>
<keyword evidence="2" id="KW-1003">Cell membrane</keyword>
<feature type="transmembrane region" description="Helical" evidence="6">
    <location>
        <begin position="324"/>
        <end position="343"/>
    </location>
</feature>
<accession>A0ABV9LZG8</accession>
<evidence type="ECO:0000313" key="8">
    <source>
        <dbReference type="Proteomes" id="UP001595897"/>
    </source>
</evidence>
<feature type="transmembrane region" description="Helical" evidence="6">
    <location>
        <begin position="151"/>
        <end position="168"/>
    </location>
</feature>
<evidence type="ECO:0000256" key="5">
    <source>
        <dbReference type="ARBA" id="ARBA00023136"/>
    </source>
</evidence>
<gene>
    <name evidence="7" type="ORF">ACFO4O_17690</name>
</gene>